<dbReference type="InterPro" id="IPR018551">
    <property type="entry name" value="DUF2007"/>
</dbReference>
<reference evidence="3" key="1">
    <citation type="submission" date="2017-04" db="EMBL/GenBank/DDBJ databases">
        <authorList>
            <person name="Varghese N."/>
            <person name="Submissions S."/>
        </authorList>
    </citation>
    <scope>NUCLEOTIDE SEQUENCE [LARGE SCALE GENOMIC DNA]</scope>
    <source>
        <strain evidence="3">DSM 4125</strain>
    </source>
</reference>
<evidence type="ECO:0000259" key="1">
    <source>
        <dbReference type="Pfam" id="PF09413"/>
    </source>
</evidence>
<dbReference type="AlphaFoldDB" id="A0A1X7JL45"/>
<dbReference type="Proteomes" id="UP000193804">
    <property type="component" value="Unassembled WGS sequence"/>
</dbReference>
<dbReference type="OrthoDB" id="1149279at2"/>
<dbReference type="RefSeq" id="WP_085516623.1">
    <property type="nucleotide sequence ID" value="NZ_FXAW01000003.1"/>
</dbReference>
<dbReference type="Pfam" id="PF09413">
    <property type="entry name" value="DUF2007"/>
    <property type="match status" value="1"/>
</dbReference>
<name>A0A1X7JL45_9BACT</name>
<keyword evidence="3" id="KW-1185">Reference proteome</keyword>
<dbReference type="EMBL" id="FXAW01000003">
    <property type="protein sequence ID" value="SMG28316.1"/>
    <property type="molecule type" value="Genomic_DNA"/>
</dbReference>
<protein>
    <submittedName>
        <fullName evidence="2">Putative signal transducing protein</fullName>
    </submittedName>
</protein>
<proteinExistence type="predicted"/>
<organism evidence="2 3">
    <name type="scientific">Marivirga sericea</name>
    <dbReference type="NCBI Taxonomy" id="1028"/>
    <lineage>
        <taxon>Bacteria</taxon>
        <taxon>Pseudomonadati</taxon>
        <taxon>Bacteroidota</taxon>
        <taxon>Cytophagia</taxon>
        <taxon>Cytophagales</taxon>
        <taxon>Marivirgaceae</taxon>
        <taxon>Marivirga</taxon>
    </lineage>
</organism>
<sequence>MKNNQNDMVRVYSDTEITIEMMRTELAKIGIPSLVKNEFRSGVMAGFGASPNSVDLYVKAENFEKATSVIQDLNQDE</sequence>
<feature type="domain" description="DUF2007" evidence="1">
    <location>
        <begin position="8"/>
        <end position="73"/>
    </location>
</feature>
<accession>A0A1X7JL45</accession>
<evidence type="ECO:0000313" key="2">
    <source>
        <dbReference type="EMBL" id="SMG28316.1"/>
    </source>
</evidence>
<gene>
    <name evidence="2" type="ORF">SAMN05661096_01694</name>
</gene>
<dbReference type="STRING" id="1028.SAMN05661096_01694"/>
<evidence type="ECO:0000313" key="3">
    <source>
        <dbReference type="Proteomes" id="UP000193804"/>
    </source>
</evidence>